<gene>
    <name evidence="1" type="ORF">UFOPK1684_01383</name>
    <name evidence="2" type="ORF">UFOPK2158_00035</name>
</gene>
<accession>A0A6J6J9G5</accession>
<dbReference type="EMBL" id="CAEZTM010000093">
    <property type="protein sequence ID" value="CAB4580719.1"/>
    <property type="molecule type" value="Genomic_DNA"/>
</dbReference>
<evidence type="ECO:0000313" key="1">
    <source>
        <dbReference type="EMBL" id="CAB4580719.1"/>
    </source>
</evidence>
<sequence>MATDLSVRQELRKTLEGKLEVAAINNPQAITSWDLSSSLDRVTITCTEDSLSELVIEHIATSVTRLLGVGKRLNMVDRTLRAVTVECLPEAGNSVLLRRVYAVD</sequence>
<reference evidence="2" key="1">
    <citation type="submission" date="2020-05" db="EMBL/GenBank/DDBJ databases">
        <authorList>
            <person name="Chiriac C."/>
            <person name="Salcher M."/>
            <person name="Ghai R."/>
            <person name="Kavagutti S V."/>
        </authorList>
    </citation>
    <scope>NUCLEOTIDE SEQUENCE</scope>
</reference>
<evidence type="ECO:0000313" key="2">
    <source>
        <dbReference type="EMBL" id="CAB4633661.1"/>
    </source>
</evidence>
<name>A0A6J6J9G5_9ZZZZ</name>
<proteinExistence type="predicted"/>
<dbReference type="EMBL" id="CAEZVY010000003">
    <property type="protein sequence ID" value="CAB4633661.1"/>
    <property type="molecule type" value="Genomic_DNA"/>
</dbReference>
<dbReference type="AlphaFoldDB" id="A0A6J6J9G5"/>
<organism evidence="2">
    <name type="scientific">freshwater metagenome</name>
    <dbReference type="NCBI Taxonomy" id="449393"/>
    <lineage>
        <taxon>unclassified sequences</taxon>
        <taxon>metagenomes</taxon>
        <taxon>ecological metagenomes</taxon>
    </lineage>
</organism>
<protein>
    <submittedName>
        <fullName evidence="2">Unannotated protein</fullName>
    </submittedName>
</protein>